<reference evidence="5 6" key="1">
    <citation type="submission" date="2023-08" db="EMBL/GenBank/DDBJ databases">
        <title>A Necator americanus chromosomal reference genome.</title>
        <authorList>
            <person name="Ilik V."/>
            <person name="Petrzelkova K.J."/>
            <person name="Pardy F."/>
            <person name="Fuh T."/>
            <person name="Niatou-Singa F.S."/>
            <person name="Gouil Q."/>
            <person name="Baker L."/>
            <person name="Ritchie M.E."/>
            <person name="Jex A.R."/>
            <person name="Gazzola D."/>
            <person name="Li H."/>
            <person name="Toshio Fujiwara R."/>
            <person name="Zhan B."/>
            <person name="Aroian R.V."/>
            <person name="Pafco B."/>
            <person name="Schwarz E.M."/>
        </authorList>
    </citation>
    <scope>NUCLEOTIDE SEQUENCE [LARGE SCALE GENOMIC DNA]</scope>
    <source>
        <strain evidence="5 6">Aroian</strain>
        <tissue evidence="5">Whole animal</tissue>
    </source>
</reference>
<evidence type="ECO:0000256" key="1">
    <source>
        <dbReference type="ARBA" id="ARBA00007698"/>
    </source>
</evidence>
<evidence type="ECO:0008006" key="7">
    <source>
        <dbReference type="Google" id="ProtNLM"/>
    </source>
</evidence>
<gene>
    <name evidence="5" type="primary">Necator_chrII.g8272</name>
    <name evidence="5" type="ORF">RB195_020478</name>
</gene>
<evidence type="ECO:0000256" key="4">
    <source>
        <dbReference type="SAM" id="MobiDB-lite"/>
    </source>
</evidence>
<dbReference type="SUPFAM" id="SSF74731">
    <property type="entry name" value="Ribosomal protein L20"/>
    <property type="match status" value="1"/>
</dbReference>
<evidence type="ECO:0000256" key="3">
    <source>
        <dbReference type="ARBA" id="ARBA00023274"/>
    </source>
</evidence>
<dbReference type="Proteomes" id="UP001303046">
    <property type="component" value="Unassembled WGS sequence"/>
</dbReference>
<evidence type="ECO:0000313" key="6">
    <source>
        <dbReference type="Proteomes" id="UP001303046"/>
    </source>
</evidence>
<protein>
    <recommendedName>
        <fullName evidence="7">Ribosomal protein L20</fullName>
    </recommendedName>
</protein>
<name>A0ABR1CJ02_NECAM</name>
<accession>A0ABR1CJ02</accession>
<dbReference type="InterPro" id="IPR005813">
    <property type="entry name" value="Ribosomal_bL20"/>
</dbReference>
<keyword evidence="3" id="KW-0687">Ribonucleoprotein</keyword>
<feature type="region of interest" description="Disordered" evidence="4">
    <location>
        <begin position="1"/>
        <end position="21"/>
    </location>
</feature>
<feature type="region of interest" description="Disordered" evidence="4">
    <location>
        <begin position="214"/>
        <end position="244"/>
    </location>
</feature>
<sequence>METPFGVQLGDKTTAPESMTRGIDRNAWKKPDFIIVGGRPNEYRFVAMLILGLKDMRLSIPLRLRRIINSNYHPFQVIPKPDRWQVRERQDRFTAWQYGACRDTYKYGNIKLNKIFCYLDMKRRDESKLEKFYAEERLNAALAEHHFEYKHFRNMLDKAHILLDNVVLSQLAIYEPRTFQSLVALAKEMAIKDGRPVIPDDEFKFEVHLDDSLFGEPFPKPAQYPKGPAENHTNKPRKLDPSEY</sequence>
<keyword evidence="2" id="KW-0689">Ribosomal protein</keyword>
<proteinExistence type="inferred from homology"/>
<dbReference type="Gene3D" id="1.10.1900.20">
    <property type="entry name" value="Ribosomal protein L20"/>
    <property type="match status" value="1"/>
</dbReference>
<dbReference type="EMBL" id="JAVFWL010000002">
    <property type="protein sequence ID" value="KAK6738388.1"/>
    <property type="molecule type" value="Genomic_DNA"/>
</dbReference>
<evidence type="ECO:0000256" key="2">
    <source>
        <dbReference type="ARBA" id="ARBA00022980"/>
    </source>
</evidence>
<dbReference type="InterPro" id="IPR035566">
    <property type="entry name" value="Ribosomal_protein_bL20_C"/>
</dbReference>
<keyword evidence="6" id="KW-1185">Reference proteome</keyword>
<comment type="similarity">
    <text evidence="1">Belongs to the bacterial ribosomal protein bL20 family.</text>
</comment>
<dbReference type="PANTHER" id="PTHR10986">
    <property type="entry name" value="39S RIBOSOMAL PROTEIN L20"/>
    <property type="match status" value="1"/>
</dbReference>
<comment type="caution">
    <text evidence="5">The sequence shown here is derived from an EMBL/GenBank/DDBJ whole genome shotgun (WGS) entry which is preliminary data.</text>
</comment>
<evidence type="ECO:0000313" key="5">
    <source>
        <dbReference type="EMBL" id="KAK6738388.1"/>
    </source>
</evidence>
<dbReference type="Pfam" id="PF00453">
    <property type="entry name" value="Ribosomal_L20"/>
    <property type="match status" value="1"/>
</dbReference>
<organism evidence="5 6">
    <name type="scientific">Necator americanus</name>
    <name type="common">Human hookworm</name>
    <dbReference type="NCBI Taxonomy" id="51031"/>
    <lineage>
        <taxon>Eukaryota</taxon>
        <taxon>Metazoa</taxon>
        <taxon>Ecdysozoa</taxon>
        <taxon>Nematoda</taxon>
        <taxon>Chromadorea</taxon>
        <taxon>Rhabditida</taxon>
        <taxon>Rhabditina</taxon>
        <taxon>Rhabditomorpha</taxon>
        <taxon>Strongyloidea</taxon>
        <taxon>Ancylostomatidae</taxon>
        <taxon>Bunostominae</taxon>
        <taxon>Necator</taxon>
    </lineage>
</organism>